<evidence type="ECO:0000256" key="4">
    <source>
        <dbReference type="ARBA" id="ARBA00022540"/>
    </source>
</evidence>
<dbReference type="GO" id="GO:0003743">
    <property type="term" value="F:translation initiation factor activity"/>
    <property type="evidence" value="ECO:0007669"/>
    <property type="project" value="UniProtKB-KW"/>
</dbReference>
<keyword evidence="8" id="KW-1185">Reference proteome</keyword>
<keyword evidence="4 7" id="KW-0396">Initiation factor</keyword>
<feature type="non-terminal residue" evidence="7">
    <location>
        <position position="1"/>
    </location>
</feature>
<organism evidence="7 8">
    <name type="scientific">Ameca splendens</name>
    <dbReference type="NCBI Taxonomy" id="208324"/>
    <lineage>
        <taxon>Eukaryota</taxon>
        <taxon>Metazoa</taxon>
        <taxon>Chordata</taxon>
        <taxon>Craniata</taxon>
        <taxon>Vertebrata</taxon>
        <taxon>Euteleostomi</taxon>
        <taxon>Actinopterygii</taxon>
        <taxon>Neopterygii</taxon>
        <taxon>Teleostei</taxon>
        <taxon>Neoteleostei</taxon>
        <taxon>Acanthomorphata</taxon>
        <taxon>Ovalentaria</taxon>
        <taxon>Atherinomorphae</taxon>
        <taxon>Cyprinodontiformes</taxon>
        <taxon>Goodeidae</taxon>
        <taxon>Ameca</taxon>
    </lineage>
</organism>
<proteinExistence type="inferred from homology"/>
<dbReference type="Proteomes" id="UP001469553">
    <property type="component" value="Unassembled WGS sequence"/>
</dbReference>
<reference evidence="7 8" key="1">
    <citation type="submission" date="2021-06" db="EMBL/GenBank/DDBJ databases">
        <authorList>
            <person name="Palmer J.M."/>
        </authorList>
    </citation>
    <scope>NUCLEOTIDE SEQUENCE [LARGE SCALE GENOMIC DNA]</scope>
    <source>
        <strain evidence="7 8">AS_MEX2019</strain>
        <tissue evidence="7">Muscle</tissue>
    </source>
</reference>
<sequence length="115" mass="12718">TDILVVSCDLITDVALHEVVDLFRAHNATLAMLMSKAHEFTETVPGQKGKQKTAEQRDFVGVDQSGKRLLFMANEADLEDGLSVRKSVIRNPIMCICVRAGALGARKYFMEPKPL</sequence>
<comment type="caution">
    <text evidence="7">The sequence shown here is derived from an EMBL/GenBank/DDBJ whole genome shotgun (WGS) entry which is preliminary data.</text>
</comment>
<accession>A0ABV0YIQ9</accession>
<evidence type="ECO:0000313" key="8">
    <source>
        <dbReference type="Proteomes" id="UP001469553"/>
    </source>
</evidence>
<keyword evidence="3" id="KW-0963">Cytoplasm</keyword>
<gene>
    <name evidence="7" type="primary">EIF2B3</name>
    <name evidence="7" type="ORF">AMECASPLE_035559</name>
</gene>
<evidence type="ECO:0000256" key="6">
    <source>
        <dbReference type="ARBA" id="ARBA00046432"/>
    </source>
</evidence>
<comment type="subcellular location">
    <subcellularLocation>
        <location evidence="1">Cytoplasm</location>
        <location evidence="1">Cytosol</location>
    </subcellularLocation>
</comment>
<comment type="similarity">
    <text evidence="2">Belongs to the eIF-2B gamma/epsilon subunits family.</text>
</comment>
<evidence type="ECO:0000256" key="1">
    <source>
        <dbReference type="ARBA" id="ARBA00004514"/>
    </source>
</evidence>
<evidence type="ECO:0000256" key="2">
    <source>
        <dbReference type="ARBA" id="ARBA00007878"/>
    </source>
</evidence>
<name>A0ABV0YIQ9_9TELE</name>
<dbReference type="EMBL" id="JAHRIP010033542">
    <property type="protein sequence ID" value="MEQ2293631.1"/>
    <property type="molecule type" value="Genomic_DNA"/>
</dbReference>
<keyword evidence="5" id="KW-0648">Protein biosynthesis</keyword>
<dbReference type="InterPro" id="IPR051960">
    <property type="entry name" value="eIF2B_gamma"/>
</dbReference>
<protein>
    <submittedName>
        <fullName evidence="7">Eukaryotic translation initiation factor 2B, subunit 3 gamma, 58kDa</fullName>
    </submittedName>
</protein>
<dbReference type="PANTHER" id="PTHR45989:SF1">
    <property type="entry name" value="TRANSLATION INITIATION FACTOR EIF-2B SUBUNIT GAMMA"/>
    <property type="match status" value="1"/>
</dbReference>
<evidence type="ECO:0000256" key="3">
    <source>
        <dbReference type="ARBA" id="ARBA00022490"/>
    </source>
</evidence>
<evidence type="ECO:0000313" key="7">
    <source>
        <dbReference type="EMBL" id="MEQ2293631.1"/>
    </source>
</evidence>
<evidence type="ECO:0000256" key="5">
    <source>
        <dbReference type="ARBA" id="ARBA00022917"/>
    </source>
</evidence>
<comment type="subunit">
    <text evidence="6">Component of the translation initiation factor 2B (eIF2B) complex which is a heterodecamer of two sets of five different subunits: alpha, beta, gamma, delta and epsilon. Subunits alpha, beta and delta comprise a regulatory subcomplex and subunits epsilon and gamma comprise a catalytic subcomplex. Within the complex, the hexameric regulatory complex resides at the center, with the two heterodimeric catalytic subcomplexes bound on opposite sides.</text>
</comment>
<dbReference type="PANTHER" id="PTHR45989">
    <property type="entry name" value="TRANSLATION INITIATION FACTOR EIF-2B SUBUNIT GAMMA"/>
    <property type="match status" value="1"/>
</dbReference>